<keyword evidence="2" id="KW-1185">Reference proteome</keyword>
<evidence type="ECO:0000313" key="2">
    <source>
        <dbReference type="Proteomes" id="UP000516369"/>
    </source>
</evidence>
<sequence length="354" mass="38112">MSVQPIGSGAASLPAIPLVDLGGDGPVALPQRLPEYLGRLLDACQRHYGRLPLAIGDRVTSHWLELRRNPYRDEIAAIARQVGRVGAVMLNLSYEWACSTGVAADPERPGNRMLRTLDWPTAGLGANLVVTVQQAEAGTYYNITWPGFAGVLTAMAPGRFSAAINQPPLNLYTPVMRVDWAIGRARIWRRDGLPPVHLLRQVFERCRTYDEAKAMLSEAPLCAPAFFTLSGVSDGEGCVIERTEDASRLHEAPATITNHWLDFSIPGHDRGKQTEARRACMQGLVASAADDFSWLVEPILNPTTRVAAVANAAAGYLHVQGWEADGPATRPLIVGAAVDDAAGSSRHAAEAGQL</sequence>
<dbReference type="KEGG" id="dvn:HQ394_13740"/>
<dbReference type="GO" id="GO:0017040">
    <property type="term" value="F:N-acylsphingosine amidohydrolase activity"/>
    <property type="evidence" value="ECO:0007669"/>
    <property type="project" value="TreeGrafter"/>
</dbReference>
<dbReference type="RefSeq" id="WP_190260675.1">
    <property type="nucleotide sequence ID" value="NZ_CP053923.1"/>
</dbReference>
<organism evidence="1 2">
    <name type="scientific">Defluviicoccus vanus</name>
    <dbReference type="NCBI Taxonomy" id="111831"/>
    <lineage>
        <taxon>Bacteria</taxon>
        <taxon>Pseudomonadati</taxon>
        <taxon>Pseudomonadota</taxon>
        <taxon>Alphaproteobacteria</taxon>
        <taxon>Rhodospirillales</taxon>
        <taxon>Rhodospirillaceae</taxon>
        <taxon>Defluviicoccus</taxon>
    </lineage>
</organism>
<dbReference type="PANTHER" id="PTHR28583">
    <property type="entry name" value="ACID AMIDASE"/>
    <property type="match status" value="1"/>
</dbReference>
<dbReference type="Proteomes" id="UP000516369">
    <property type="component" value="Chromosome"/>
</dbReference>
<dbReference type="AlphaFoldDB" id="A0A7H1N3A3"/>
<gene>
    <name evidence="1" type="ORF">HQ394_13740</name>
</gene>
<proteinExistence type="predicted"/>
<dbReference type="PANTHER" id="PTHR28583:SF1">
    <property type="entry name" value="ACID CERAMIDASE"/>
    <property type="match status" value="1"/>
</dbReference>
<reference evidence="1 2" key="1">
    <citation type="submission" date="2020-05" db="EMBL/GenBank/DDBJ databases">
        <title>Complete closed genome sequence of Defluviicoccus vanus.</title>
        <authorList>
            <person name="Bessarab I."/>
            <person name="Arumugam K."/>
            <person name="Maszenan A.M."/>
            <person name="Seviour R.J."/>
            <person name="Williams R.B."/>
        </authorList>
    </citation>
    <scope>NUCLEOTIDE SEQUENCE [LARGE SCALE GENOMIC DNA]</scope>
    <source>
        <strain evidence="1 2">Ben 114</strain>
    </source>
</reference>
<dbReference type="EMBL" id="CP053923">
    <property type="protein sequence ID" value="QNT70189.1"/>
    <property type="molecule type" value="Genomic_DNA"/>
</dbReference>
<accession>A0A7H1N3A3</accession>
<evidence type="ECO:0000313" key="1">
    <source>
        <dbReference type="EMBL" id="QNT70189.1"/>
    </source>
</evidence>
<protein>
    <submittedName>
        <fullName evidence="1">Linear amide C-N hydrolase</fullName>
    </submittedName>
</protein>
<keyword evidence="1" id="KW-0378">Hydrolase</keyword>
<dbReference type="Gene3D" id="3.60.60.10">
    <property type="entry name" value="Penicillin V Acylase, Chain A"/>
    <property type="match status" value="1"/>
</dbReference>
<name>A0A7H1N3A3_9PROT</name>